<evidence type="ECO:0000256" key="1">
    <source>
        <dbReference type="ARBA" id="ARBA00004651"/>
    </source>
</evidence>
<feature type="transmembrane region" description="Helical" evidence="8">
    <location>
        <begin position="154"/>
        <end position="170"/>
    </location>
</feature>
<dbReference type="PANTHER" id="PTHR33908">
    <property type="entry name" value="MANNOSYLTRANSFERASE YKCB-RELATED"/>
    <property type="match status" value="1"/>
</dbReference>
<keyword evidence="2" id="KW-1003">Cell membrane</keyword>
<protein>
    <submittedName>
        <fullName evidence="9">Glycosyltransferase family 39 protein</fullName>
        <ecNumber evidence="9">2.4.-.-</ecNumber>
    </submittedName>
</protein>
<evidence type="ECO:0000256" key="7">
    <source>
        <dbReference type="ARBA" id="ARBA00023136"/>
    </source>
</evidence>
<evidence type="ECO:0000256" key="2">
    <source>
        <dbReference type="ARBA" id="ARBA00022475"/>
    </source>
</evidence>
<feature type="transmembrane region" description="Helical" evidence="8">
    <location>
        <begin position="122"/>
        <end position="147"/>
    </location>
</feature>
<keyword evidence="3 9" id="KW-0328">Glycosyltransferase</keyword>
<accession>A0ABY4D3N6</accession>
<feature type="transmembrane region" description="Helical" evidence="8">
    <location>
        <begin position="455"/>
        <end position="472"/>
    </location>
</feature>
<dbReference type="InterPro" id="IPR050297">
    <property type="entry name" value="LipidA_mod_glycosyltrf_83"/>
</dbReference>
<feature type="transmembrane region" description="Helical" evidence="8">
    <location>
        <begin position="349"/>
        <end position="366"/>
    </location>
</feature>
<dbReference type="EMBL" id="CP094669">
    <property type="protein sequence ID" value="UOG76906.1"/>
    <property type="molecule type" value="Genomic_DNA"/>
</dbReference>
<feature type="transmembrane region" description="Helical" evidence="8">
    <location>
        <begin position="248"/>
        <end position="269"/>
    </location>
</feature>
<name>A0ABY4D3N6_9BACT</name>
<feature type="transmembrane region" description="Helical" evidence="8">
    <location>
        <begin position="310"/>
        <end position="329"/>
    </location>
</feature>
<dbReference type="RefSeq" id="WP_243802206.1">
    <property type="nucleotide sequence ID" value="NZ_CP094669.1"/>
</dbReference>
<proteinExistence type="predicted"/>
<keyword evidence="10" id="KW-1185">Reference proteome</keyword>
<sequence length="595" mass="66770">MASATVALQRDPNSKHVLKRRRFLVAASCCSSYFATFVGVNHRWLFRLPTVALGLVFVFTVAFFAVTHEGLYDIDDHFYARYAHALATGTYRPLPDPQHLLHDPLQERLLVFGPVAGLYRLFGINIISTTLWPLLCTLGCALVVWALYRRREPVVAAGAMLLLGLHYFTLNLSTYLYPDNVLMFCCTASAAALVVGRRLAQARPVAWGVGFALLNFAALLSKETIVFYLPFYVALLSLDAYRRRHSRFWVAALAAGSTLLAAYLVYFQVLTHDPLYRYHIIEQTNAFMRDGNYVQGHRGALLGRVTWEPLLFFVGTGMGVMLVLAAATLPIRGAALRRSTTVQAPADDASFWLALAVSTLAFYWWGSTSLQEYNPISLQPRMVTPLLPPLAIAAGFGLRAFWQTGRRGWFIGGMLLLFAGWLRSSVSVPYGLLGFFFLALALFRTKWPTSYPPRTAGLAALLLGGLAAALLLRPLYFMGKPTVSSHFAQSRVLQTYLAAPARGVVYVDEFLLRNHDFHYGFHVPPTLRFRSYLSRDSVRQRPGEKVWLLLNRSTLTNEELTRRLIRYSPDSVLAWFPHRKLVAQDGKVELYEVGK</sequence>
<feature type="transmembrane region" description="Helical" evidence="8">
    <location>
        <begin position="225"/>
        <end position="241"/>
    </location>
</feature>
<evidence type="ECO:0000313" key="9">
    <source>
        <dbReference type="EMBL" id="UOG76906.1"/>
    </source>
</evidence>
<organism evidence="9 10">
    <name type="scientific">Hymenobacter tibetensis</name>
    <dbReference type="NCBI Taxonomy" id="497967"/>
    <lineage>
        <taxon>Bacteria</taxon>
        <taxon>Pseudomonadati</taxon>
        <taxon>Bacteroidota</taxon>
        <taxon>Cytophagia</taxon>
        <taxon>Cytophagales</taxon>
        <taxon>Hymenobacteraceae</taxon>
        <taxon>Hymenobacter</taxon>
    </lineage>
</organism>
<gene>
    <name evidence="9" type="ORF">MTX78_09965</name>
</gene>
<comment type="subcellular location">
    <subcellularLocation>
        <location evidence="1">Cell membrane</location>
        <topology evidence="1">Multi-pass membrane protein</topology>
    </subcellularLocation>
</comment>
<dbReference type="Proteomes" id="UP000831113">
    <property type="component" value="Chromosome"/>
</dbReference>
<keyword evidence="6 8" id="KW-1133">Transmembrane helix</keyword>
<feature type="transmembrane region" description="Helical" evidence="8">
    <location>
        <begin position="414"/>
        <end position="443"/>
    </location>
</feature>
<keyword evidence="5 8" id="KW-0812">Transmembrane</keyword>
<feature type="transmembrane region" description="Helical" evidence="8">
    <location>
        <begin position="46"/>
        <end position="66"/>
    </location>
</feature>
<evidence type="ECO:0000256" key="3">
    <source>
        <dbReference type="ARBA" id="ARBA00022676"/>
    </source>
</evidence>
<dbReference type="EC" id="2.4.-.-" evidence="9"/>
<keyword evidence="7 8" id="KW-0472">Membrane</keyword>
<feature type="transmembrane region" description="Helical" evidence="8">
    <location>
        <begin position="386"/>
        <end position="402"/>
    </location>
</feature>
<dbReference type="GO" id="GO:0016757">
    <property type="term" value="F:glycosyltransferase activity"/>
    <property type="evidence" value="ECO:0007669"/>
    <property type="project" value="UniProtKB-KW"/>
</dbReference>
<reference evidence="9 10" key="1">
    <citation type="submission" date="2022-03" db="EMBL/GenBank/DDBJ databases">
        <title>Hymenobactersp. isolated from the air.</title>
        <authorList>
            <person name="Won M."/>
            <person name="Kwon S.-W."/>
        </authorList>
    </citation>
    <scope>NUCLEOTIDE SEQUENCE [LARGE SCALE GENOMIC DNA]</scope>
    <source>
        <strain evidence="9 10">KACC 21982</strain>
    </source>
</reference>
<evidence type="ECO:0000256" key="8">
    <source>
        <dbReference type="SAM" id="Phobius"/>
    </source>
</evidence>
<keyword evidence="4 9" id="KW-0808">Transferase</keyword>
<evidence type="ECO:0000256" key="4">
    <source>
        <dbReference type="ARBA" id="ARBA00022679"/>
    </source>
</evidence>
<evidence type="ECO:0000256" key="6">
    <source>
        <dbReference type="ARBA" id="ARBA00022989"/>
    </source>
</evidence>
<evidence type="ECO:0000313" key="10">
    <source>
        <dbReference type="Proteomes" id="UP000831113"/>
    </source>
</evidence>
<dbReference type="PANTHER" id="PTHR33908:SF3">
    <property type="entry name" value="UNDECAPRENYL PHOSPHATE-ALPHA-4-AMINO-4-DEOXY-L-ARABINOSE ARABINOSYL TRANSFERASE"/>
    <property type="match status" value="1"/>
</dbReference>
<evidence type="ECO:0000256" key="5">
    <source>
        <dbReference type="ARBA" id="ARBA00022692"/>
    </source>
</evidence>